<proteinExistence type="predicted"/>
<accession>A0A6I4TZS0</accession>
<sequence length="288" mass="32608">MSDLRSIDMRIISEMVECFRGAGYVLNFGDGTFAEYFADEFNIDIDAPEFCEDGQSKGKRLRCFLRKADNTTALRVIESLWAHRQYEMERIGRSEQLVGLEGKIELIKARLKSGQSSSSTPLPHAFDHGKFDELKQRLYKLRNVPPQRRGYEFETYLTDCFNAFGLSGRRGFRNTGEQIDGSFLLDHEVYLLEAKWTDSPIGVAELRAFLGKLEKASWTRGVFVSYNGFIDVGLTAFGNAKSLICVNGEDIYEALGSKVSLDELLRRKVRTAAETGLPFTPFSKLKMT</sequence>
<dbReference type="OrthoDB" id="1395176at2"/>
<dbReference type="Proteomes" id="UP000429229">
    <property type="component" value="Unassembled WGS sequence"/>
</dbReference>
<dbReference type="SUPFAM" id="SSF52980">
    <property type="entry name" value="Restriction endonuclease-like"/>
    <property type="match status" value="1"/>
</dbReference>
<gene>
    <name evidence="2" type="ORF">GRI68_03850</name>
</gene>
<reference evidence="2 3" key="1">
    <citation type="submission" date="2019-12" db="EMBL/GenBank/DDBJ databases">
        <title>Genomic-based taxomic classification of the family Erythrobacteraceae.</title>
        <authorList>
            <person name="Xu L."/>
        </authorList>
    </citation>
    <scope>NUCLEOTIDE SEQUENCE [LARGE SCALE GENOMIC DNA]</scope>
    <source>
        <strain evidence="2 3">LMG 29519</strain>
    </source>
</reference>
<evidence type="ECO:0000259" key="1">
    <source>
        <dbReference type="Pfam" id="PF04471"/>
    </source>
</evidence>
<feature type="domain" description="Restriction endonuclease type IV Mrr" evidence="1">
    <location>
        <begin position="150"/>
        <end position="253"/>
    </location>
</feature>
<evidence type="ECO:0000313" key="2">
    <source>
        <dbReference type="EMBL" id="MXP09309.1"/>
    </source>
</evidence>
<dbReference type="Pfam" id="PF04471">
    <property type="entry name" value="Mrr_cat"/>
    <property type="match status" value="1"/>
</dbReference>
<dbReference type="AlphaFoldDB" id="A0A6I4TZS0"/>
<name>A0A6I4TZS0_9SPHN</name>
<evidence type="ECO:0000313" key="3">
    <source>
        <dbReference type="Proteomes" id="UP000429229"/>
    </source>
</evidence>
<organism evidence="2 3">
    <name type="scientific">Alteriqipengyuania halimionae</name>
    <dbReference type="NCBI Taxonomy" id="1926630"/>
    <lineage>
        <taxon>Bacteria</taxon>
        <taxon>Pseudomonadati</taxon>
        <taxon>Pseudomonadota</taxon>
        <taxon>Alphaproteobacteria</taxon>
        <taxon>Sphingomonadales</taxon>
        <taxon>Erythrobacteraceae</taxon>
        <taxon>Alteriqipengyuania</taxon>
    </lineage>
</organism>
<dbReference type="GO" id="GO:0009307">
    <property type="term" value="P:DNA restriction-modification system"/>
    <property type="evidence" value="ECO:0007669"/>
    <property type="project" value="InterPro"/>
</dbReference>
<keyword evidence="3" id="KW-1185">Reference proteome</keyword>
<dbReference type="EMBL" id="WTYR01000001">
    <property type="protein sequence ID" value="MXP09309.1"/>
    <property type="molecule type" value="Genomic_DNA"/>
</dbReference>
<dbReference type="GO" id="GO:0004519">
    <property type="term" value="F:endonuclease activity"/>
    <property type="evidence" value="ECO:0007669"/>
    <property type="project" value="InterPro"/>
</dbReference>
<dbReference type="InterPro" id="IPR007560">
    <property type="entry name" value="Restrct_endonuc_IV_Mrr"/>
</dbReference>
<protein>
    <recommendedName>
        <fullName evidence="1">Restriction endonuclease type IV Mrr domain-containing protein</fullName>
    </recommendedName>
</protein>
<comment type="caution">
    <text evidence="2">The sequence shown here is derived from an EMBL/GenBank/DDBJ whole genome shotgun (WGS) entry which is preliminary data.</text>
</comment>
<dbReference type="GO" id="GO:0003677">
    <property type="term" value="F:DNA binding"/>
    <property type="evidence" value="ECO:0007669"/>
    <property type="project" value="InterPro"/>
</dbReference>
<dbReference type="InterPro" id="IPR011335">
    <property type="entry name" value="Restrct_endonuc-II-like"/>
</dbReference>